<evidence type="ECO:0000256" key="1">
    <source>
        <dbReference type="SAM" id="MobiDB-lite"/>
    </source>
</evidence>
<protein>
    <recommendedName>
        <fullName evidence="4">Transposase</fullName>
    </recommendedName>
</protein>
<proteinExistence type="predicted"/>
<comment type="caution">
    <text evidence="2">The sequence shown here is derived from an EMBL/GenBank/DDBJ whole genome shotgun (WGS) entry which is preliminary data.</text>
</comment>
<dbReference type="AlphaFoldDB" id="A0A947DC18"/>
<reference evidence="2" key="2">
    <citation type="journal article" date="2021" name="Mar. Drugs">
        <title>Genome Reduction and Secondary Metabolism of the Marine Sponge-Associated Cyanobacterium Leptothoe.</title>
        <authorList>
            <person name="Konstantinou D."/>
            <person name="Popin R.V."/>
            <person name="Fewer D.P."/>
            <person name="Sivonen K."/>
            <person name="Gkelis S."/>
        </authorList>
    </citation>
    <scope>NUCLEOTIDE SEQUENCE</scope>
    <source>
        <strain evidence="2">TAU-MAC 1115</strain>
    </source>
</reference>
<organism evidence="2 3">
    <name type="scientific">Leptothoe spongobia TAU-MAC 1115</name>
    <dbReference type="NCBI Taxonomy" id="1967444"/>
    <lineage>
        <taxon>Bacteria</taxon>
        <taxon>Bacillati</taxon>
        <taxon>Cyanobacteriota</taxon>
        <taxon>Cyanophyceae</taxon>
        <taxon>Nodosilineales</taxon>
        <taxon>Cymatolegaceae</taxon>
        <taxon>Leptothoe</taxon>
        <taxon>Leptothoe spongobia</taxon>
    </lineage>
</organism>
<evidence type="ECO:0008006" key="4">
    <source>
        <dbReference type="Google" id="ProtNLM"/>
    </source>
</evidence>
<reference evidence="2" key="1">
    <citation type="submission" date="2020-11" db="EMBL/GenBank/DDBJ databases">
        <authorList>
            <person name="Konstantinou D."/>
            <person name="Gkelis S."/>
            <person name="Popin R."/>
            <person name="Fewer D."/>
            <person name="Sivonen K."/>
        </authorList>
    </citation>
    <scope>NUCLEOTIDE SEQUENCE</scope>
    <source>
        <strain evidence="2">TAU-MAC 1115</strain>
    </source>
</reference>
<dbReference type="RefSeq" id="WP_215607211.1">
    <property type="nucleotide sequence ID" value="NZ_JADOES010000003.1"/>
</dbReference>
<keyword evidence="3" id="KW-1185">Reference proteome</keyword>
<feature type="region of interest" description="Disordered" evidence="1">
    <location>
        <begin position="1"/>
        <end position="20"/>
    </location>
</feature>
<dbReference type="InterPro" id="IPR046229">
    <property type="entry name" value="TnpC-like"/>
</dbReference>
<dbReference type="Proteomes" id="UP000717364">
    <property type="component" value="Unassembled WGS sequence"/>
</dbReference>
<sequence length="275" mass="31205">MKVKRNADGLRRNAEKKRQETFEKVDKAIRKLVKEKKAITFNAVAEAASVSKAWLYKEPDVKERISQLRDQSSVKGKTPRAVSASEASLRKLTVTLKARIKRLEAENIDLRRQNEVFGSYVLKNRELSSKILELERYTQKLKTNTHLGEENLDTSNELKALGVKLNSTLIKLIASTPSGILETATQALKQAQKTGAIHNPGGFLYKAITDCWRPNEAIKGNQDMGEFNQWWSWAYSEGIAIASQQTEQGLMILDTKEEWISFSEIIKRHPLPTKH</sequence>
<evidence type="ECO:0000313" key="2">
    <source>
        <dbReference type="EMBL" id="MBT9314133.1"/>
    </source>
</evidence>
<dbReference type="Pfam" id="PF19776">
    <property type="entry name" value="DUF6262"/>
    <property type="match status" value="1"/>
</dbReference>
<evidence type="ECO:0000313" key="3">
    <source>
        <dbReference type="Proteomes" id="UP000717364"/>
    </source>
</evidence>
<accession>A0A947DC18</accession>
<name>A0A947DC18_9CYAN</name>
<dbReference type="EMBL" id="JADOES010000003">
    <property type="protein sequence ID" value="MBT9314133.1"/>
    <property type="molecule type" value="Genomic_DNA"/>
</dbReference>
<gene>
    <name evidence="2" type="ORF">IXB50_01685</name>
</gene>